<feature type="compositionally biased region" description="Low complexity" evidence="1">
    <location>
        <begin position="82"/>
        <end position="101"/>
    </location>
</feature>
<comment type="caution">
    <text evidence="2">The sequence shown here is derived from an EMBL/GenBank/DDBJ whole genome shotgun (WGS) entry which is preliminary data.</text>
</comment>
<dbReference type="EMBL" id="JEMN01001551">
    <property type="protein sequence ID" value="KXH33673.1"/>
    <property type="molecule type" value="Genomic_DNA"/>
</dbReference>
<proteinExistence type="predicted"/>
<dbReference type="AlphaFoldDB" id="A0A135SCN1"/>
<dbReference type="Proteomes" id="UP000070054">
    <property type="component" value="Unassembled WGS sequence"/>
</dbReference>
<sequence>MPAAIESSTGELLPDWTATSTLHRSRELAAGLLLSTVLHTSSTTYTRTTQHGYSKARSTVYTAPGGPVTVFSVLERSWLSEVSAPPSSPSSPSSNRSLAESVDAEDHRGFLIDGIADPADQVCQTQCPQGVLLFSTAAI</sequence>
<gene>
    <name evidence="2" type="ORF">CNYM01_13577</name>
</gene>
<protein>
    <submittedName>
        <fullName evidence="2">Uncharacterized protein</fullName>
    </submittedName>
</protein>
<accession>A0A135SCN1</accession>
<evidence type="ECO:0000313" key="3">
    <source>
        <dbReference type="Proteomes" id="UP000070054"/>
    </source>
</evidence>
<feature type="region of interest" description="Disordered" evidence="1">
    <location>
        <begin position="82"/>
        <end position="102"/>
    </location>
</feature>
<reference evidence="2 3" key="1">
    <citation type="submission" date="2014-02" db="EMBL/GenBank/DDBJ databases">
        <title>The genome sequence of Colletotrichum nymphaeae SA-01.</title>
        <authorList>
            <person name="Baroncelli R."/>
            <person name="Thon M.R."/>
        </authorList>
    </citation>
    <scope>NUCLEOTIDE SEQUENCE [LARGE SCALE GENOMIC DNA]</scope>
    <source>
        <strain evidence="2 3">SA-01</strain>
    </source>
</reference>
<keyword evidence="3" id="KW-1185">Reference proteome</keyword>
<name>A0A135SCN1_9PEZI</name>
<evidence type="ECO:0000256" key="1">
    <source>
        <dbReference type="SAM" id="MobiDB-lite"/>
    </source>
</evidence>
<evidence type="ECO:0000313" key="2">
    <source>
        <dbReference type="EMBL" id="KXH33673.1"/>
    </source>
</evidence>
<organism evidence="2 3">
    <name type="scientific">Colletotrichum nymphaeae SA-01</name>
    <dbReference type="NCBI Taxonomy" id="1460502"/>
    <lineage>
        <taxon>Eukaryota</taxon>
        <taxon>Fungi</taxon>
        <taxon>Dikarya</taxon>
        <taxon>Ascomycota</taxon>
        <taxon>Pezizomycotina</taxon>
        <taxon>Sordariomycetes</taxon>
        <taxon>Hypocreomycetidae</taxon>
        <taxon>Glomerellales</taxon>
        <taxon>Glomerellaceae</taxon>
        <taxon>Colletotrichum</taxon>
        <taxon>Colletotrichum acutatum species complex</taxon>
    </lineage>
</organism>